<keyword evidence="2" id="KW-0805">Transcription regulation</keyword>
<dbReference type="InterPro" id="IPR013325">
    <property type="entry name" value="RNA_pol_sigma_r2"/>
</dbReference>
<organism evidence="7 8">
    <name type="scientific">Oceanospirillum sediminis</name>
    <dbReference type="NCBI Taxonomy" id="2760088"/>
    <lineage>
        <taxon>Bacteria</taxon>
        <taxon>Pseudomonadati</taxon>
        <taxon>Pseudomonadota</taxon>
        <taxon>Gammaproteobacteria</taxon>
        <taxon>Oceanospirillales</taxon>
        <taxon>Oceanospirillaceae</taxon>
        <taxon>Oceanospirillum</taxon>
    </lineage>
</organism>
<keyword evidence="8" id="KW-1185">Reference proteome</keyword>
<dbReference type="InterPro" id="IPR039425">
    <property type="entry name" value="RNA_pol_sigma-70-like"/>
</dbReference>
<keyword evidence="4" id="KW-0804">Transcription</keyword>
<dbReference type="GO" id="GO:0006352">
    <property type="term" value="P:DNA-templated transcription initiation"/>
    <property type="evidence" value="ECO:0007669"/>
    <property type="project" value="InterPro"/>
</dbReference>
<dbReference type="AlphaFoldDB" id="A0A839IXG2"/>
<comment type="caution">
    <text evidence="7">The sequence shown here is derived from an EMBL/GenBank/DDBJ whole genome shotgun (WGS) entry which is preliminary data.</text>
</comment>
<keyword evidence="3" id="KW-0731">Sigma factor</keyword>
<evidence type="ECO:0000313" key="8">
    <source>
        <dbReference type="Proteomes" id="UP000565262"/>
    </source>
</evidence>
<evidence type="ECO:0000259" key="6">
    <source>
        <dbReference type="Pfam" id="PF08281"/>
    </source>
</evidence>
<feature type="domain" description="RNA polymerase sigma factor 70 region 4 type 2" evidence="6">
    <location>
        <begin position="113"/>
        <end position="165"/>
    </location>
</feature>
<dbReference type="GO" id="GO:0016987">
    <property type="term" value="F:sigma factor activity"/>
    <property type="evidence" value="ECO:0007669"/>
    <property type="project" value="UniProtKB-KW"/>
</dbReference>
<dbReference type="PANTHER" id="PTHR43133">
    <property type="entry name" value="RNA POLYMERASE ECF-TYPE SIGMA FACTO"/>
    <property type="match status" value="1"/>
</dbReference>
<dbReference type="PANTHER" id="PTHR43133:SF63">
    <property type="entry name" value="RNA POLYMERASE SIGMA FACTOR FECI-RELATED"/>
    <property type="match status" value="1"/>
</dbReference>
<dbReference type="CDD" id="cd06171">
    <property type="entry name" value="Sigma70_r4"/>
    <property type="match status" value="1"/>
</dbReference>
<dbReference type="GO" id="GO:0003677">
    <property type="term" value="F:DNA binding"/>
    <property type="evidence" value="ECO:0007669"/>
    <property type="project" value="InterPro"/>
</dbReference>
<dbReference type="InterPro" id="IPR014284">
    <property type="entry name" value="RNA_pol_sigma-70_dom"/>
</dbReference>
<dbReference type="InterPro" id="IPR036388">
    <property type="entry name" value="WH-like_DNA-bd_sf"/>
</dbReference>
<dbReference type="InterPro" id="IPR013249">
    <property type="entry name" value="RNA_pol_sigma70_r4_t2"/>
</dbReference>
<name>A0A839IXG2_9GAMM</name>
<dbReference type="InterPro" id="IPR013324">
    <property type="entry name" value="RNA_pol_sigma_r3/r4-like"/>
</dbReference>
<comment type="similarity">
    <text evidence="1">Belongs to the sigma-70 factor family. ECF subfamily.</text>
</comment>
<evidence type="ECO:0000259" key="5">
    <source>
        <dbReference type="Pfam" id="PF04542"/>
    </source>
</evidence>
<dbReference type="RefSeq" id="WP_182810932.1">
    <property type="nucleotide sequence ID" value="NZ_JACJFM010000044.1"/>
</dbReference>
<dbReference type="SUPFAM" id="SSF88946">
    <property type="entry name" value="Sigma2 domain of RNA polymerase sigma factors"/>
    <property type="match status" value="1"/>
</dbReference>
<proteinExistence type="inferred from homology"/>
<gene>
    <name evidence="7" type="ORF">H4O21_21240</name>
</gene>
<accession>A0A839IXG2</accession>
<sequence>MQAQGAEYQMHHLYVQNHDWLSRWLYTKLGCCHQAADICHDAFIRILQKWRHQGHFPDIEQPKAYLTTVAGRLVTDHFRKQSLEQAWQESLASLPEKDVPSPQLLLQLRETLEEVDRILNSLPQAVRDTFLLSQLDGMTYKQIAEQLQVSERTVKRYMAQAFAACILLENDEV</sequence>
<dbReference type="Gene3D" id="1.10.1740.10">
    <property type="match status" value="1"/>
</dbReference>
<evidence type="ECO:0000256" key="2">
    <source>
        <dbReference type="ARBA" id="ARBA00023015"/>
    </source>
</evidence>
<dbReference type="Pfam" id="PF04542">
    <property type="entry name" value="Sigma70_r2"/>
    <property type="match status" value="1"/>
</dbReference>
<dbReference type="Proteomes" id="UP000565262">
    <property type="component" value="Unassembled WGS sequence"/>
</dbReference>
<reference evidence="7 8" key="1">
    <citation type="submission" date="2020-08" db="EMBL/GenBank/DDBJ databases">
        <title>Oceanospirillum sp. nov. isolated from marine sediment.</title>
        <authorList>
            <person name="Ji X."/>
        </authorList>
    </citation>
    <scope>NUCLEOTIDE SEQUENCE [LARGE SCALE GENOMIC DNA]</scope>
    <source>
        <strain evidence="7 8">D5</strain>
    </source>
</reference>
<dbReference type="EMBL" id="JACJFM010000044">
    <property type="protein sequence ID" value="MBB1489139.1"/>
    <property type="molecule type" value="Genomic_DNA"/>
</dbReference>
<protein>
    <submittedName>
        <fullName evidence="7">Sigma-70 family RNA polymerase sigma factor</fullName>
    </submittedName>
</protein>
<dbReference type="NCBIfam" id="TIGR02937">
    <property type="entry name" value="sigma70-ECF"/>
    <property type="match status" value="1"/>
</dbReference>
<dbReference type="Gene3D" id="1.10.10.10">
    <property type="entry name" value="Winged helix-like DNA-binding domain superfamily/Winged helix DNA-binding domain"/>
    <property type="match status" value="1"/>
</dbReference>
<dbReference type="SUPFAM" id="SSF88659">
    <property type="entry name" value="Sigma3 and sigma4 domains of RNA polymerase sigma factors"/>
    <property type="match status" value="1"/>
</dbReference>
<dbReference type="InterPro" id="IPR007627">
    <property type="entry name" value="RNA_pol_sigma70_r2"/>
</dbReference>
<evidence type="ECO:0000256" key="1">
    <source>
        <dbReference type="ARBA" id="ARBA00010641"/>
    </source>
</evidence>
<dbReference type="Pfam" id="PF08281">
    <property type="entry name" value="Sigma70_r4_2"/>
    <property type="match status" value="1"/>
</dbReference>
<evidence type="ECO:0000256" key="3">
    <source>
        <dbReference type="ARBA" id="ARBA00023082"/>
    </source>
</evidence>
<feature type="domain" description="RNA polymerase sigma-70 region 2" evidence="5">
    <location>
        <begin position="13"/>
        <end position="82"/>
    </location>
</feature>
<evidence type="ECO:0000256" key="4">
    <source>
        <dbReference type="ARBA" id="ARBA00023163"/>
    </source>
</evidence>
<evidence type="ECO:0000313" key="7">
    <source>
        <dbReference type="EMBL" id="MBB1489139.1"/>
    </source>
</evidence>